<dbReference type="AlphaFoldDB" id="A0A840SL84"/>
<dbReference type="EMBL" id="JACHFM010000001">
    <property type="protein sequence ID" value="MBB5221385.1"/>
    <property type="molecule type" value="Genomic_DNA"/>
</dbReference>
<organism evidence="1 2">
    <name type="scientific">Amaricoccus macauensis</name>
    <dbReference type="NCBI Taxonomy" id="57001"/>
    <lineage>
        <taxon>Bacteria</taxon>
        <taxon>Pseudomonadati</taxon>
        <taxon>Pseudomonadota</taxon>
        <taxon>Alphaproteobacteria</taxon>
        <taxon>Rhodobacterales</taxon>
        <taxon>Paracoccaceae</taxon>
        <taxon>Amaricoccus</taxon>
    </lineage>
</organism>
<name>A0A840SL84_9RHOB</name>
<dbReference type="PROSITE" id="PS00061">
    <property type="entry name" value="ADH_SHORT"/>
    <property type="match status" value="1"/>
</dbReference>
<gene>
    <name evidence="1" type="ORF">HNP73_001306</name>
</gene>
<proteinExistence type="predicted"/>
<keyword evidence="2" id="KW-1185">Reference proteome</keyword>
<dbReference type="PRINTS" id="PR00081">
    <property type="entry name" value="GDHRDH"/>
</dbReference>
<evidence type="ECO:0000313" key="2">
    <source>
        <dbReference type="Proteomes" id="UP000549457"/>
    </source>
</evidence>
<dbReference type="InterPro" id="IPR002347">
    <property type="entry name" value="SDR_fam"/>
</dbReference>
<accession>A0A840SL84</accession>
<reference evidence="1 2" key="1">
    <citation type="submission" date="2020-08" db="EMBL/GenBank/DDBJ databases">
        <title>Genomic Encyclopedia of Type Strains, Phase IV (KMG-IV): sequencing the most valuable type-strain genomes for metagenomic binning, comparative biology and taxonomic classification.</title>
        <authorList>
            <person name="Goeker M."/>
        </authorList>
    </citation>
    <scope>NUCLEOTIDE SEQUENCE [LARGE SCALE GENOMIC DNA]</scope>
    <source>
        <strain evidence="1 2">DSM 101730</strain>
    </source>
</reference>
<dbReference type="InterPro" id="IPR020904">
    <property type="entry name" value="Sc_DH/Rdtase_CS"/>
</dbReference>
<dbReference type="PANTHER" id="PTHR43976">
    <property type="entry name" value="SHORT CHAIN DEHYDROGENASE"/>
    <property type="match status" value="1"/>
</dbReference>
<dbReference type="Pfam" id="PF00106">
    <property type="entry name" value="adh_short"/>
    <property type="match status" value="1"/>
</dbReference>
<dbReference type="RefSeq" id="WP_184147760.1">
    <property type="nucleotide sequence ID" value="NZ_JACHFM010000001.1"/>
</dbReference>
<sequence length="229" mass="24351">MEERVALISGASRGIGRAITDHLLSRGWRLSVGLRGPVEGLADGERVQTWTYDAREGGEGSWVEAALERFGRIDAIVANAGIMVPKTVIEGSDEELDAMWEVNVKAPRRLAQAAFPALAASGRGRIIILASLSGKRVKTPGSGLYAVTKHAAVALAHALRQTGFDQGIRATAICPGFVATDMARGLTNRDPAEITDPADVARLVEVAIDLPNTASVAELAINWQAEELY</sequence>
<dbReference type="InterPro" id="IPR036291">
    <property type="entry name" value="NAD(P)-bd_dom_sf"/>
</dbReference>
<dbReference type="Proteomes" id="UP000549457">
    <property type="component" value="Unassembled WGS sequence"/>
</dbReference>
<comment type="caution">
    <text evidence="1">The sequence shown here is derived from an EMBL/GenBank/DDBJ whole genome shotgun (WGS) entry which is preliminary data.</text>
</comment>
<dbReference type="SUPFAM" id="SSF51735">
    <property type="entry name" value="NAD(P)-binding Rossmann-fold domains"/>
    <property type="match status" value="1"/>
</dbReference>
<protein>
    <submittedName>
        <fullName evidence="1">NAD(P)-dependent dehydrogenase (Short-subunit alcohol dehydrogenase family)</fullName>
    </submittedName>
</protein>
<dbReference type="InterPro" id="IPR051911">
    <property type="entry name" value="SDR_oxidoreductase"/>
</dbReference>
<dbReference type="Gene3D" id="3.40.50.720">
    <property type="entry name" value="NAD(P)-binding Rossmann-like Domain"/>
    <property type="match status" value="1"/>
</dbReference>
<dbReference type="PANTHER" id="PTHR43976:SF20">
    <property type="entry name" value="AGROPINE SYNTHESIS REDUCTASE"/>
    <property type="match status" value="1"/>
</dbReference>
<evidence type="ECO:0000313" key="1">
    <source>
        <dbReference type="EMBL" id="MBB5221385.1"/>
    </source>
</evidence>